<gene>
    <name evidence="13" type="ORF">HK439_00465</name>
</gene>
<dbReference type="Pfam" id="PF07992">
    <property type="entry name" value="Pyr_redox_2"/>
    <property type="match status" value="1"/>
</dbReference>
<feature type="domain" description="Pyridine nucleotide-disulphide oxidoreductase dimerisation" evidence="11">
    <location>
        <begin position="343"/>
        <end position="451"/>
    </location>
</feature>
<keyword evidence="6" id="KW-1015">Disulfide bond</keyword>
<accession>A0A926S456</accession>
<evidence type="ECO:0000256" key="9">
    <source>
        <dbReference type="PIRSR" id="PIRSR000350-4"/>
    </source>
</evidence>
<reference evidence="13" key="1">
    <citation type="submission" date="2020-05" db="EMBL/GenBank/DDBJ databases">
        <title>Identification of trans-AT polyketide cluster in two marine bacteria, producers of a novel glutaramide-containing polyketide sesbanimide D and analogs.</title>
        <authorList>
            <person name="Kacar D."/>
            <person name="Rodriguez P."/>
            <person name="Canedo L."/>
            <person name="Gonzalez E."/>
            <person name="Galan B."/>
            <person name="De La Calle F."/>
            <person name="Garcia J.L."/>
        </authorList>
    </citation>
    <scope>NUCLEOTIDE SEQUENCE</scope>
    <source>
        <strain evidence="13">PHM038</strain>
    </source>
</reference>
<evidence type="ECO:0000256" key="3">
    <source>
        <dbReference type="ARBA" id="ARBA00022827"/>
    </source>
</evidence>
<protein>
    <submittedName>
        <fullName evidence="13">FAD-dependent oxidoreductase</fullName>
    </submittedName>
</protein>
<dbReference type="PANTHER" id="PTHR43014">
    <property type="entry name" value="MERCURIC REDUCTASE"/>
    <property type="match status" value="1"/>
</dbReference>
<evidence type="ECO:0000256" key="1">
    <source>
        <dbReference type="ARBA" id="ARBA00007532"/>
    </source>
</evidence>
<comment type="cofactor">
    <cofactor evidence="8">
        <name>FAD</name>
        <dbReference type="ChEBI" id="CHEBI:57692"/>
    </cofactor>
    <text evidence="8">Binds 1 FAD per subunit.</text>
</comment>
<organism evidence="13 14">
    <name type="scientific">Roseibium aggregatum</name>
    <dbReference type="NCBI Taxonomy" id="187304"/>
    <lineage>
        <taxon>Bacteria</taxon>
        <taxon>Pseudomonadati</taxon>
        <taxon>Pseudomonadota</taxon>
        <taxon>Alphaproteobacteria</taxon>
        <taxon>Hyphomicrobiales</taxon>
        <taxon>Stappiaceae</taxon>
        <taxon>Roseibium</taxon>
    </lineage>
</organism>
<dbReference type="SUPFAM" id="SSF55424">
    <property type="entry name" value="FAD/NAD-linked reductases, dimerisation (C-terminal) domain"/>
    <property type="match status" value="1"/>
</dbReference>
<feature type="binding site" evidence="8">
    <location>
        <position position="308"/>
    </location>
    <ligand>
        <name>FAD</name>
        <dbReference type="ChEBI" id="CHEBI:57692"/>
    </ligand>
</feature>
<dbReference type="GO" id="GO:0016668">
    <property type="term" value="F:oxidoreductase activity, acting on a sulfur group of donors, NAD(P) as acceptor"/>
    <property type="evidence" value="ECO:0007669"/>
    <property type="project" value="InterPro"/>
</dbReference>
<dbReference type="AlphaFoldDB" id="A0A926S456"/>
<dbReference type="RefSeq" id="WP_190289399.1">
    <property type="nucleotide sequence ID" value="NZ_JABFCZ010000001.1"/>
</dbReference>
<evidence type="ECO:0000259" key="11">
    <source>
        <dbReference type="Pfam" id="PF02852"/>
    </source>
</evidence>
<dbReference type="InterPro" id="IPR012999">
    <property type="entry name" value="Pyr_OxRdtase_I_AS"/>
</dbReference>
<dbReference type="InterPro" id="IPR023753">
    <property type="entry name" value="FAD/NAD-binding_dom"/>
</dbReference>
<evidence type="ECO:0000256" key="4">
    <source>
        <dbReference type="ARBA" id="ARBA00022857"/>
    </source>
</evidence>
<evidence type="ECO:0000256" key="2">
    <source>
        <dbReference type="ARBA" id="ARBA00022630"/>
    </source>
</evidence>
<dbReference type="InterPro" id="IPR016156">
    <property type="entry name" value="FAD/NAD-linked_Rdtase_dimer_sf"/>
</dbReference>
<dbReference type="GO" id="GO:0050660">
    <property type="term" value="F:flavin adenine dinucleotide binding"/>
    <property type="evidence" value="ECO:0007669"/>
    <property type="project" value="TreeGrafter"/>
</dbReference>
<evidence type="ECO:0000256" key="7">
    <source>
        <dbReference type="ARBA" id="ARBA00023284"/>
    </source>
</evidence>
<dbReference type="InterPro" id="IPR004099">
    <property type="entry name" value="Pyr_nucl-diS_OxRdtase_dimer"/>
</dbReference>
<dbReference type="Proteomes" id="UP000598467">
    <property type="component" value="Unassembled WGS sequence"/>
</dbReference>
<evidence type="ECO:0000256" key="6">
    <source>
        <dbReference type="ARBA" id="ARBA00023157"/>
    </source>
</evidence>
<feature type="disulfide bond" description="Redox-active" evidence="9">
    <location>
        <begin position="44"/>
        <end position="49"/>
    </location>
</feature>
<dbReference type="Gene3D" id="3.50.50.60">
    <property type="entry name" value="FAD/NAD(P)-binding domain"/>
    <property type="match status" value="2"/>
</dbReference>
<dbReference type="PIRSF" id="PIRSF000350">
    <property type="entry name" value="Mercury_reductase_MerA"/>
    <property type="match status" value="1"/>
</dbReference>
<dbReference type="InterPro" id="IPR036188">
    <property type="entry name" value="FAD/NAD-bd_sf"/>
</dbReference>
<keyword evidence="4" id="KW-0521">NADP</keyword>
<comment type="similarity">
    <text evidence="1 10">Belongs to the class-I pyridine nucleotide-disulfide oxidoreductase family.</text>
</comment>
<dbReference type="PROSITE" id="PS00076">
    <property type="entry name" value="PYRIDINE_REDOX_1"/>
    <property type="match status" value="1"/>
</dbReference>
<dbReference type="InterPro" id="IPR001100">
    <property type="entry name" value="Pyr_nuc-diS_OxRdtase"/>
</dbReference>
<feature type="binding site" evidence="8">
    <location>
        <position position="53"/>
    </location>
    <ligand>
        <name>FAD</name>
        <dbReference type="ChEBI" id="CHEBI:57692"/>
    </ligand>
</feature>
<evidence type="ECO:0000313" key="13">
    <source>
        <dbReference type="EMBL" id="MBD1544720.1"/>
    </source>
</evidence>
<dbReference type="Pfam" id="PF02852">
    <property type="entry name" value="Pyr_redox_dim"/>
    <property type="match status" value="1"/>
</dbReference>
<proteinExistence type="inferred from homology"/>
<evidence type="ECO:0000256" key="5">
    <source>
        <dbReference type="ARBA" id="ARBA00023002"/>
    </source>
</evidence>
<dbReference type="Gene3D" id="3.30.390.30">
    <property type="match status" value="1"/>
</dbReference>
<keyword evidence="8" id="KW-0520">NAD</keyword>
<feature type="binding site" evidence="8">
    <location>
        <begin position="141"/>
        <end position="143"/>
    </location>
    <ligand>
        <name>FAD</name>
        <dbReference type="ChEBI" id="CHEBI:57692"/>
    </ligand>
</feature>
<dbReference type="PANTHER" id="PTHR43014:SF2">
    <property type="entry name" value="MERCURIC REDUCTASE"/>
    <property type="match status" value="1"/>
</dbReference>
<dbReference type="FunFam" id="3.30.390.30:FF:000001">
    <property type="entry name" value="Dihydrolipoyl dehydrogenase"/>
    <property type="match status" value="1"/>
</dbReference>
<dbReference type="GO" id="GO:0003955">
    <property type="term" value="F:NAD(P)H dehydrogenase (quinone) activity"/>
    <property type="evidence" value="ECO:0007669"/>
    <property type="project" value="TreeGrafter"/>
</dbReference>
<evidence type="ECO:0000256" key="8">
    <source>
        <dbReference type="PIRSR" id="PIRSR000350-3"/>
    </source>
</evidence>
<feature type="binding site" evidence="8">
    <location>
        <begin position="178"/>
        <end position="185"/>
    </location>
    <ligand>
        <name>NAD(+)</name>
        <dbReference type="ChEBI" id="CHEBI:57540"/>
    </ligand>
</feature>
<name>A0A926S456_9HYPH</name>
<feature type="domain" description="FAD/NAD(P)-binding" evidence="12">
    <location>
        <begin position="8"/>
        <end position="322"/>
    </location>
</feature>
<dbReference type="PRINTS" id="PR00368">
    <property type="entry name" value="FADPNR"/>
</dbReference>
<keyword evidence="3 8" id="KW-0274">FAD</keyword>
<keyword evidence="7 10" id="KW-0676">Redox-active center</keyword>
<feature type="binding site" evidence="8">
    <location>
        <position position="268"/>
    </location>
    <ligand>
        <name>NAD(+)</name>
        <dbReference type="ChEBI" id="CHEBI:57540"/>
    </ligand>
</feature>
<evidence type="ECO:0000259" key="12">
    <source>
        <dbReference type="Pfam" id="PF07992"/>
    </source>
</evidence>
<evidence type="ECO:0000256" key="10">
    <source>
        <dbReference type="RuleBase" id="RU003691"/>
    </source>
</evidence>
<keyword evidence="2 10" id="KW-0285">Flavoprotein</keyword>
<evidence type="ECO:0000313" key="14">
    <source>
        <dbReference type="Proteomes" id="UP000598467"/>
    </source>
</evidence>
<feature type="binding site" evidence="8">
    <location>
        <position position="201"/>
    </location>
    <ligand>
        <name>NAD(+)</name>
        <dbReference type="ChEBI" id="CHEBI:57540"/>
    </ligand>
</feature>
<keyword evidence="8" id="KW-0547">Nucleotide-binding</keyword>
<dbReference type="EMBL" id="JABFCZ010000001">
    <property type="protein sequence ID" value="MBD1544720.1"/>
    <property type="molecule type" value="Genomic_DNA"/>
</dbReference>
<sequence>MTSVLKPDICVIGAGSAGLSVAAAAAAFGVDVVLVEQAKMGGDCLNSGCVPSKALLASAKAAAAEAAGKKVGVDLGPVGVDFARANDHVHAVIAAIAPHDSEERFEGLGVTVLKEHARFTAPDRVLAGETEIRARRFVVATGSRAAVPPISGLDTVPYLTNETLFDLRQAPEHLIVIGGGPIGMEMAQAHRRLGSRVTVLEAQKALGKDDPELAAVVIDALRAEGVTILEDTKVAGVEKTGSGVSVTTETADGGRNSVEGSHLLVATGRTPTVDGLDLEKAGVAYDRRGIKVDRGLRTGNRRIYAIGDVTGGLQFTHVAGYHAGLVIRSILFRLPAKENRDLIPWVTYTSPELGHVGLTEAEARSRYGDRIKVLQADYAGNDRAQAEGKTTGRLKLIAGPGGRLIGADIVGTQAGEIVNLLSLAISQKLTMKALAGFVAPYPTLGELVRRAAISYYSEAPKNPWVRRVVQFLRFFG</sequence>
<dbReference type="PRINTS" id="PR00411">
    <property type="entry name" value="PNDRDTASEI"/>
</dbReference>
<dbReference type="SUPFAM" id="SSF51905">
    <property type="entry name" value="FAD/NAD(P)-binding domain"/>
    <property type="match status" value="1"/>
</dbReference>
<keyword evidence="5 10" id="KW-0560">Oxidoreductase</keyword>
<comment type="caution">
    <text evidence="13">The sequence shown here is derived from an EMBL/GenBank/DDBJ whole genome shotgun (WGS) entry which is preliminary data.</text>
</comment>